<dbReference type="Proteomes" id="UP000236735">
    <property type="component" value="Unassembled WGS sequence"/>
</dbReference>
<reference evidence="1 2" key="1">
    <citation type="submission" date="2016-10" db="EMBL/GenBank/DDBJ databases">
        <authorList>
            <person name="de Groot N.N."/>
        </authorList>
    </citation>
    <scope>NUCLEOTIDE SEQUENCE [LARGE SCALE GENOMIC DNA]</scope>
    <source>
        <strain evidence="1 2">AR32</strain>
    </source>
</reference>
<dbReference type="AlphaFoldDB" id="A0A1H5UI40"/>
<evidence type="ECO:0000313" key="1">
    <source>
        <dbReference type="EMBL" id="SEF74694.1"/>
    </source>
</evidence>
<gene>
    <name evidence="1" type="ORF">SAMN05216354_1486</name>
</gene>
<name>A0A1H5UI40_XYLRU</name>
<proteinExistence type="predicted"/>
<organism evidence="1 2">
    <name type="scientific">Xylanibacter ruminicola</name>
    <name type="common">Prevotella ruminicola</name>
    <dbReference type="NCBI Taxonomy" id="839"/>
    <lineage>
        <taxon>Bacteria</taxon>
        <taxon>Pseudomonadati</taxon>
        <taxon>Bacteroidota</taxon>
        <taxon>Bacteroidia</taxon>
        <taxon>Bacteroidales</taxon>
        <taxon>Prevotellaceae</taxon>
        <taxon>Xylanibacter</taxon>
    </lineage>
</organism>
<dbReference type="EMBL" id="FNUV01000003">
    <property type="protein sequence ID" value="SEF74694.1"/>
    <property type="molecule type" value="Genomic_DNA"/>
</dbReference>
<evidence type="ECO:0000313" key="2">
    <source>
        <dbReference type="Proteomes" id="UP000236735"/>
    </source>
</evidence>
<sequence>MYKHGENQALNVSQQVVFRNVVRDNSGNITSQDIIPIQRNHLYKVILTPKYNNGALVFGEMDYAIQVNDWQTGETLVFAGDANLTAQSTPSFTVTNAVGIFTTEADGVTNPTTVYTNINEHTIYLTVTSSTTGTMLECPEFNSTKYGLDASKTTNDANGNLVETYWITIDNDVALATDYTFTLSNAINTSLAKTFILRKAPLISNVNDIQIGDVYYACGLWSRVSNKSICNEVSSPIGVVVYVSDNSTDGNKAAEKDTKATGIGGHALVMALYNASTGVTWESSNYDHTTSPFLTNVSTRANAMTDYDGYLKTKQMATKTGQCSTHTHNAATVAWNYAPAGVTDNSYKAKSTGWFLPSIGQWMKVALAMGGTVNEPRSDGTGRPQEKLSQYVLAAGGNNSGIYQCADGWSSSEMSSTNAANVHWHDSSGAGFHWGNQITKSYTNYVRAFLAF</sequence>
<accession>A0A1H5UI40</accession>
<protein>
    <submittedName>
        <fullName evidence="1">Uncharacterized protein</fullName>
    </submittedName>
</protein>